<evidence type="ECO:0000256" key="1">
    <source>
        <dbReference type="SAM" id="Phobius"/>
    </source>
</evidence>
<dbReference type="EMBL" id="JAUSUA010000002">
    <property type="protein sequence ID" value="MDQ0206822.1"/>
    <property type="molecule type" value="Genomic_DNA"/>
</dbReference>
<reference evidence="2 3" key="1">
    <citation type="submission" date="2023-07" db="EMBL/GenBank/DDBJ databases">
        <title>Genomic Encyclopedia of Type Strains, Phase IV (KMG-IV): sequencing the most valuable type-strain genomes for metagenomic binning, comparative biology and taxonomic classification.</title>
        <authorList>
            <person name="Goeker M."/>
        </authorList>
    </citation>
    <scope>NUCLEOTIDE SEQUENCE [LARGE SCALE GENOMIC DNA]</scope>
    <source>
        <strain evidence="2 3">DSM 19154</strain>
    </source>
</reference>
<accession>A0ABT9YG56</accession>
<evidence type="ECO:0000313" key="2">
    <source>
        <dbReference type="EMBL" id="MDQ0206822.1"/>
    </source>
</evidence>
<organism evidence="2 3">
    <name type="scientific">Alkalicoccobacillus murimartini</name>
    <dbReference type="NCBI Taxonomy" id="171685"/>
    <lineage>
        <taxon>Bacteria</taxon>
        <taxon>Bacillati</taxon>
        <taxon>Bacillota</taxon>
        <taxon>Bacilli</taxon>
        <taxon>Bacillales</taxon>
        <taxon>Bacillaceae</taxon>
        <taxon>Alkalicoccobacillus</taxon>
    </lineage>
</organism>
<name>A0ABT9YG56_9BACI</name>
<keyword evidence="3" id="KW-1185">Reference proteome</keyword>
<protein>
    <submittedName>
        <fullName evidence="2">Uncharacterized protein</fullName>
    </submittedName>
</protein>
<dbReference type="Proteomes" id="UP001225034">
    <property type="component" value="Unassembled WGS sequence"/>
</dbReference>
<keyword evidence="1" id="KW-0472">Membrane</keyword>
<keyword evidence="1" id="KW-0812">Transmembrane</keyword>
<evidence type="ECO:0000313" key="3">
    <source>
        <dbReference type="Proteomes" id="UP001225034"/>
    </source>
</evidence>
<comment type="caution">
    <text evidence="2">The sequence shown here is derived from an EMBL/GenBank/DDBJ whole genome shotgun (WGS) entry which is preliminary data.</text>
</comment>
<keyword evidence="1" id="KW-1133">Transmembrane helix</keyword>
<sequence>MEHEGNLFEGVIWGTLLSMPLWVAIFGWIKITLSLL</sequence>
<gene>
    <name evidence="2" type="ORF">J2S05_001621</name>
</gene>
<feature type="transmembrane region" description="Helical" evidence="1">
    <location>
        <begin position="12"/>
        <end position="33"/>
    </location>
</feature>
<proteinExistence type="predicted"/>